<dbReference type="SUPFAM" id="SSF52540">
    <property type="entry name" value="P-loop containing nucleoside triphosphate hydrolases"/>
    <property type="match status" value="1"/>
</dbReference>
<evidence type="ECO:0000256" key="1">
    <source>
        <dbReference type="SAM" id="Coils"/>
    </source>
</evidence>
<dbReference type="InterPro" id="IPR003593">
    <property type="entry name" value="AAA+_ATPase"/>
</dbReference>
<feature type="compositionally biased region" description="Basic and acidic residues" evidence="2">
    <location>
        <begin position="1637"/>
        <end position="1646"/>
    </location>
</feature>
<dbReference type="InterPro" id="IPR057224">
    <property type="entry name" value="DUF7902"/>
</dbReference>
<reference evidence="4 5" key="1">
    <citation type="submission" date="2016-09" db="EMBL/GenBank/DDBJ databases">
        <title>Photobacterium proteolyticum sp. nov. a protease producing bacterium isolated from ocean sediments of Laizhou Bay.</title>
        <authorList>
            <person name="Li Y."/>
        </authorList>
    </citation>
    <scope>NUCLEOTIDE SEQUENCE [LARGE SCALE GENOMIC DNA]</scope>
    <source>
        <strain evidence="4 5">13-12</strain>
    </source>
</reference>
<proteinExistence type="predicted"/>
<dbReference type="GO" id="GO:0005524">
    <property type="term" value="F:ATP binding"/>
    <property type="evidence" value="ECO:0007669"/>
    <property type="project" value="InterPro"/>
</dbReference>
<dbReference type="GO" id="GO:0016887">
    <property type="term" value="F:ATP hydrolysis activity"/>
    <property type="evidence" value="ECO:0007669"/>
    <property type="project" value="InterPro"/>
</dbReference>
<feature type="domain" description="AAA+ ATPase" evidence="3">
    <location>
        <begin position="1269"/>
        <end position="1418"/>
    </location>
</feature>
<keyword evidence="1" id="KW-0175">Coiled coil</keyword>
<dbReference type="Pfam" id="PF12458">
    <property type="entry name" value="DUF3686"/>
    <property type="match status" value="1"/>
</dbReference>
<dbReference type="InterPro" id="IPR020958">
    <property type="entry name" value="DUF3686"/>
</dbReference>
<evidence type="ECO:0000313" key="4">
    <source>
        <dbReference type="EMBL" id="OLQ74870.1"/>
    </source>
</evidence>
<dbReference type="InterPro" id="IPR003959">
    <property type="entry name" value="ATPase_AAA_core"/>
</dbReference>
<feature type="compositionally biased region" description="Polar residues" evidence="2">
    <location>
        <begin position="1625"/>
        <end position="1636"/>
    </location>
</feature>
<comment type="caution">
    <text evidence="4">The sequence shown here is derived from an EMBL/GenBank/DDBJ whole genome shotgun (WGS) entry which is preliminary data.</text>
</comment>
<organism evidence="4 5">
    <name type="scientific">Photobacterium proteolyticum</name>
    <dbReference type="NCBI Taxonomy" id="1903952"/>
    <lineage>
        <taxon>Bacteria</taxon>
        <taxon>Pseudomonadati</taxon>
        <taxon>Pseudomonadota</taxon>
        <taxon>Gammaproteobacteria</taxon>
        <taxon>Vibrionales</taxon>
        <taxon>Vibrionaceae</taxon>
        <taxon>Photobacterium</taxon>
    </lineage>
</organism>
<feature type="coiled-coil region" evidence="1">
    <location>
        <begin position="624"/>
        <end position="658"/>
    </location>
</feature>
<dbReference type="Gene3D" id="3.40.50.300">
    <property type="entry name" value="P-loop containing nucleotide triphosphate hydrolases"/>
    <property type="match status" value="1"/>
</dbReference>
<dbReference type="Pfam" id="PF25472">
    <property type="entry name" value="DUF7902"/>
    <property type="match status" value="1"/>
</dbReference>
<gene>
    <name evidence="4" type="ORF">BIT28_12985</name>
</gene>
<dbReference type="STRING" id="1903952.BIT28_12985"/>
<dbReference type="SMART" id="SM00382">
    <property type="entry name" value="AAA"/>
    <property type="match status" value="1"/>
</dbReference>
<protein>
    <submittedName>
        <fullName evidence="4">ATPase</fullName>
    </submittedName>
</protein>
<accession>A0A1Q9GK35</accession>
<evidence type="ECO:0000259" key="3">
    <source>
        <dbReference type="SMART" id="SM00382"/>
    </source>
</evidence>
<name>A0A1Q9GK35_9GAMM</name>
<dbReference type="Proteomes" id="UP000186905">
    <property type="component" value="Unassembled WGS sequence"/>
</dbReference>
<sequence length="1646" mass="185513">MSKVTETTTDSAIDKAVGEAGAYEVLKSRLSQQGDALKSLAQTFNQKRQETFGGSEFSLTGKANVQTDSRSIPVDMAQVNGQLLFGYQVFMGLKTAPALNDVFGLYTLSENDGTFRMDPVGLEDSFLSDPQFSHEFTELFTYYKDARLSQISRQENILYLAFQIGMRAEDRKVFRFEIGKDSVRYLDAQGQRALASAQQHDFEWVMTTRDDHISGEHPHVSIKDRLFVECVGGDLTIKVENNTEEGQGIYDEPVDDAYQTIADAEIAYAEVGDLILLKMLPNREKEYRYFIYNSLNLQVVRADAIGVSGKELPENHGILYSHGYVLANGESKSFEESWQELHFFKQVTSPNGEDILYFFFDVEKGSYVIYTYNLIEKAFSAPMHSHGYSVYPDGRMLMFRVSENAEASTIHPLRIWQTPFTDIENYTQTNREGADPFLVNLGNAELVRALSSLLSICQLAQSEEVSQTAYEALLKTCQTTLDTYDWLSNATALGLGDAVSQLMATADLIIDEFAKVRQLQQHAETAMARQQEKVTELVGSLKLAPRDEANTLLDLLAQLKAEVGNVMALRDHRYMPEDQVLELQEQLDHHRQDLNKVLLDLLQDEKAYLPYKQDIASIDDQLLTSEKTTELAALQERVDRVRNNLALVTEEVADIETDDPTQSTRILDLTTEVTAKLNATSARLKQKHQALRGGEAKAEFSSQFKLLAQSVNSAMEQAQTPEQCDEQLAKLIGQLEKLESRFADFDEFLAEIYAKRDEIQSTLEGHKQQLITAQQRRVQNLNQAADVTFKSIEKRVARFEDVAALNSFFATDNMVQKLHQLSKSIRDLGDSVKADTIDSRLKAAQDQALRSLRDNQDIFEQGGKVLRLGKHRFSVNQQALDLSLVEHDSALSLHISGTDYYEPVTNQEFLDLQSMAKLDVASETDNVYRAEYLAYNVLKSAQQQQENLTVEELLKALKDNTLLKLIQTYAAPRYREGYVKGVHDHDAEKILQAVLPCYEQAGLLRFDQSSRANALLWLVETIEEDIEQWRKQARNALLMKQHLSSVTAFDALKEALIEELPQYVPCDLERSADYAIRLLGQASLQAEVSRDAIELCDVYLAFRRSLGWLPESSSDASEFADHLQWLTAYSEHQQQGQAFVTEAAALATIRDNSRVMLSPVDFSLQLKVTGLLGEHQRIQDGALTITLDEFLQRCQHHDSHTIPQYDAYLKQRAALLEQAKHTIRLGEFKPRPLTSFVRNKLISDSYLPLIGDNLAKQMGAMGDNKRTDLMGMLLLISPPGYGKTTLIEYVAHKLGLVFMKINGPSIGHEVTSLDPQDAPDQNAAREVEKINLAFEMGNNVLLYLDDIQHTNPEFLQKFISLCDGTRRVEGSWKGETKTYDMRGKKFAVVMAGNPYTESGDVFKIPDMLANRADIYNLGDMLSDQKAAFELSFIENSLTSNSILAPLATRDLNDLYSMIEMARGENIALSDLSHPYSSTEANEIVATLDKLLKVQQTVLKVNQQYIASAAMADEYRVEPPFKLQGSYRNMNKLGEKISPVMTDEELQTLLQDHYQGEAQTLTAGTEENLLKLAELRGDMTDEQQQRWQSIKDGYHRRQQMGDSDDRAGQMVQQMVALNQSVTKVAQSLLQEQHSPNRSNKEANGDEV</sequence>
<feature type="region of interest" description="Disordered" evidence="2">
    <location>
        <begin position="1625"/>
        <end position="1646"/>
    </location>
</feature>
<dbReference type="InterPro" id="IPR027417">
    <property type="entry name" value="P-loop_NTPase"/>
</dbReference>
<keyword evidence="5" id="KW-1185">Reference proteome</keyword>
<dbReference type="Pfam" id="PF00004">
    <property type="entry name" value="AAA"/>
    <property type="match status" value="1"/>
</dbReference>
<evidence type="ECO:0000256" key="2">
    <source>
        <dbReference type="SAM" id="MobiDB-lite"/>
    </source>
</evidence>
<evidence type="ECO:0000313" key="5">
    <source>
        <dbReference type="Proteomes" id="UP000186905"/>
    </source>
</evidence>
<dbReference type="EMBL" id="MJIL01000079">
    <property type="protein sequence ID" value="OLQ74870.1"/>
    <property type="molecule type" value="Genomic_DNA"/>
</dbReference>